<dbReference type="EC" id="2.4.1.257" evidence="12"/>
<keyword evidence="4 12" id="KW-0328">Glycosyltransferase</keyword>
<dbReference type="GO" id="GO:0004378">
    <property type="term" value="F:GDP-Man:Man(1)GlcNAc(2)-PP-Dol alpha-1,3-mannosyltransferase activity"/>
    <property type="evidence" value="ECO:0007669"/>
    <property type="project" value="UniProtKB-UniRule"/>
</dbReference>
<dbReference type="Proteomes" id="UP001302676">
    <property type="component" value="Unassembled WGS sequence"/>
</dbReference>
<evidence type="ECO:0000313" key="16">
    <source>
        <dbReference type="EMBL" id="KAK4142766.1"/>
    </source>
</evidence>
<dbReference type="AlphaFoldDB" id="A0AAN6V1M8"/>
<keyword evidence="8 12" id="KW-1133">Transmembrane helix</keyword>
<reference evidence="16" key="2">
    <citation type="submission" date="2023-05" db="EMBL/GenBank/DDBJ databases">
        <authorList>
            <consortium name="Lawrence Berkeley National Laboratory"/>
            <person name="Steindorff A."/>
            <person name="Hensen N."/>
            <person name="Bonometti L."/>
            <person name="Westerberg I."/>
            <person name="Brannstrom I.O."/>
            <person name="Guillou S."/>
            <person name="Cros-Aarteil S."/>
            <person name="Calhoun S."/>
            <person name="Haridas S."/>
            <person name="Kuo A."/>
            <person name="Mondo S."/>
            <person name="Pangilinan J."/>
            <person name="Riley R."/>
            <person name="Labutti K."/>
            <person name="Andreopoulos B."/>
            <person name="Lipzen A."/>
            <person name="Chen C."/>
            <person name="Yanf M."/>
            <person name="Daum C."/>
            <person name="Ng V."/>
            <person name="Clum A."/>
            <person name="Ohm R."/>
            <person name="Martin F."/>
            <person name="Silar P."/>
            <person name="Natvig D."/>
            <person name="Lalanne C."/>
            <person name="Gautier V."/>
            <person name="Ament-Velasquez S.L."/>
            <person name="Kruys A."/>
            <person name="Hutchinson M.I."/>
            <person name="Powell A.J."/>
            <person name="Barry K."/>
            <person name="Miller A.N."/>
            <person name="Grigoriev I.V."/>
            <person name="Debuchy R."/>
            <person name="Gladieux P."/>
            <person name="Thoren M.H."/>
            <person name="Johannesson H."/>
        </authorList>
    </citation>
    <scope>NUCLEOTIDE SEQUENCE</scope>
    <source>
        <strain evidence="16">CBS 141.50</strain>
    </source>
</reference>
<dbReference type="Pfam" id="PF13439">
    <property type="entry name" value="Glyco_transf_4"/>
    <property type="match status" value="1"/>
</dbReference>
<keyword evidence="9 12" id="KW-0472">Membrane</keyword>
<feature type="region of interest" description="Disordered" evidence="13">
    <location>
        <begin position="230"/>
        <end position="261"/>
    </location>
</feature>
<dbReference type="Gene3D" id="3.40.50.2000">
    <property type="entry name" value="Glycogen Phosphorylase B"/>
    <property type="match status" value="2"/>
</dbReference>
<dbReference type="RefSeq" id="XP_062636137.1">
    <property type="nucleotide sequence ID" value="XM_062777515.1"/>
</dbReference>
<dbReference type="PANTHER" id="PTHR45918:SF1">
    <property type="entry name" value="ALPHA-1,3_1,6-MANNOSYLTRANSFERASE ALG2"/>
    <property type="match status" value="1"/>
</dbReference>
<comment type="subcellular location">
    <subcellularLocation>
        <location evidence="2 12">Endoplasmic reticulum membrane</location>
    </subcellularLocation>
</comment>
<dbReference type="CDD" id="cd03805">
    <property type="entry name" value="GT4_ALG2-like"/>
    <property type="match status" value="1"/>
</dbReference>
<dbReference type="InterPro" id="IPR001296">
    <property type="entry name" value="Glyco_trans_1"/>
</dbReference>
<dbReference type="Pfam" id="PF00534">
    <property type="entry name" value="Glycos_transf_1"/>
    <property type="match status" value="1"/>
</dbReference>
<evidence type="ECO:0000256" key="7">
    <source>
        <dbReference type="ARBA" id="ARBA00022824"/>
    </source>
</evidence>
<evidence type="ECO:0000256" key="2">
    <source>
        <dbReference type="ARBA" id="ARBA00004586"/>
    </source>
</evidence>
<reference evidence="16" key="1">
    <citation type="journal article" date="2023" name="Mol. Phylogenet. Evol.">
        <title>Genome-scale phylogeny and comparative genomics of the fungal order Sordariales.</title>
        <authorList>
            <person name="Hensen N."/>
            <person name="Bonometti L."/>
            <person name="Westerberg I."/>
            <person name="Brannstrom I.O."/>
            <person name="Guillou S."/>
            <person name="Cros-Aarteil S."/>
            <person name="Calhoun S."/>
            <person name="Haridas S."/>
            <person name="Kuo A."/>
            <person name="Mondo S."/>
            <person name="Pangilinan J."/>
            <person name="Riley R."/>
            <person name="LaButti K."/>
            <person name="Andreopoulos B."/>
            <person name="Lipzen A."/>
            <person name="Chen C."/>
            <person name="Yan M."/>
            <person name="Daum C."/>
            <person name="Ng V."/>
            <person name="Clum A."/>
            <person name="Steindorff A."/>
            <person name="Ohm R.A."/>
            <person name="Martin F."/>
            <person name="Silar P."/>
            <person name="Natvig D.O."/>
            <person name="Lalanne C."/>
            <person name="Gautier V."/>
            <person name="Ament-Velasquez S.L."/>
            <person name="Kruys A."/>
            <person name="Hutchinson M.I."/>
            <person name="Powell A.J."/>
            <person name="Barry K."/>
            <person name="Miller A.N."/>
            <person name="Grigoriev I.V."/>
            <person name="Debuchy R."/>
            <person name="Gladieux P."/>
            <person name="Hiltunen Thoren M."/>
            <person name="Johannesson H."/>
        </authorList>
    </citation>
    <scope>NUCLEOTIDE SEQUENCE</scope>
    <source>
        <strain evidence="16">CBS 141.50</strain>
    </source>
</reference>
<protein>
    <recommendedName>
        <fullName evidence="12">Alpha-1,3/1,6-mannosyltransferase ALG2</fullName>
        <ecNumber evidence="12">2.4.1.132</ecNumber>
        <ecNumber evidence="12">2.4.1.257</ecNumber>
    </recommendedName>
    <alternativeName>
        <fullName evidence="12">GDP-Man:Man(1)GlcNAc(2)-PP-Dol alpha-1,3-mannosyltransferase</fullName>
    </alternativeName>
</protein>
<keyword evidence="5 12" id="KW-0808">Transferase</keyword>
<evidence type="ECO:0000256" key="13">
    <source>
        <dbReference type="SAM" id="MobiDB-lite"/>
    </source>
</evidence>
<dbReference type="SUPFAM" id="SSF53756">
    <property type="entry name" value="UDP-Glycosyltransferase/glycogen phosphorylase"/>
    <property type="match status" value="1"/>
</dbReference>
<keyword evidence="6 12" id="KW-0812">Transmembrane</keyword>
<comment type="catalytic activity">
    <reaction evidence="10 12">
        <text>a beta-D-Man-(1-&gt;4)-beta-D-GlcNAc-(1-&gt;4)-alpha-D-GlcNAc-diphospho-di-trans,poly-cis-dolichol + GDP-alpha-D-mannose = an alpha-D-Man-(1-&gt;3)-beta-D-Man-(1-&gt;4)-beta-D-GlcNAc-(1-&gt;4)-alpha-D-GlcNAc-diphospho-di-trans,poly-cis-dolichol + GDP + H(+)</text>
        <dbReference type="Rhea" id="RHEA:29515"/>
        <dbReference type="Rhea" id="RHEA-COMP:19511"/>
        <dbReference type="Rhea" id="RHEA-COMP:19513"/>
        <dbReference type="ChEBI" id="CHEBI:15378"/>
        <dbReference type="ChEBI" id="CHEBI:57527"/>
        <dbReference type="ChEBI" id="CHEBI:58189"/>
        <dbReference type="ChEBI" id="CHEBI:58472"/>
        <dbReference type="ChEBI" id="CHEBI:132510"/>
        <dbReference type="EC" id="2.4.1.132"/>
    </reaction>
    <physiologicalReaction direction="left-to-right" evidence="10 12">
        <dbReference type="Rhea" id="RHEA:29516"/>
    </physiologicalReaction>
</comment>
<accession>A0AAN6V1M8</accession>
<name>A0AAN6V1M8_9PEZI</name>
<feature type="compositionally biased region" description="Low complexity" evidence="13">
    <location>
        <begin position="251"/>
        <end position="261"/>
    </location>
</feature>
<dbReference type="EC" id="2.4.1.132" evidence="12"/>
<feature type="domain" description="Glycosyltransferase subfamily 4-like N-terminal" evidence="15">
    <location>
        <begin position="28"/>
        <end position="227"/>
    </location>
</feature>
<dbReference type="InterPro" id="IPR028098">
    <property type="entry name" value="Glyco_trans_4-like_N"/>
</dbReference>
<dbReference type="InterPro" id="IPR027054">
    <property type="entry name" value="ALG2"/>
</dbReference>
<dbReference type="GO" id="GO:0102704">
    <property type="term" value="F:GDP-Man:Man(2)GlcNAc(2)-PP-Dol alpha-1,6-mannosyltransferase activity"/>
    <property type="evidence" value="ECO:0007669"/>
    <property type="project" value="UniProtKB-UniRule"/>
</dbReference>
<evidence type="ECO:0000256" key="5">
    <source>
        <dbReference type="ARBA" id="ARBA00022679"/>
    </source>
</evidence>
<keyword evidence="7 12" id="KW-0256">Endoplasmic reticulum</keyword>
<organism evidence="16 17">
    <name type="scientific">Dichotomopilus funicola</name>
    <dbReference type="NCBI Taxonomy" id="1934379"/>
    <lineage>
        <taxon>Eukaryota</taxon>
        <taxon>Fungi</taxon>
        <taxon>Dikarya</taxon>
        <taxon>Ascomycota</taxon>
        <taxon>Pezizomycotina</taxon>
        <taxon>Sordariomycetes</taxon>
        <taxon>Sordariomycetidae</taxon>
        <taxon>Sordariales</taxon>
        <taxon>Chaetomiaceae</taxon>
        <taxon>Dichotomopilus</taxon>
    </lineage>
</organism>
<evidence type="ECO:0000256" key="11">
    <source>
        <dbReference type="ARBA" id="ARBA00045104"/>
    </source>
</evidence>
<comment type="similarity">
    <text evidence="12">Belongs to the glycosyltransferase group 1 family.</text>
</comment>
<dbReference type="EMBL" id="MU853593">
    <property type="protein sequence ID" value="KAK4142766.1"/>
    <property type="molecule type" value="Genomic_DNA"/>
</dbReference>
<gene>
    <name evidence="16" type="ORF">C8A04DRAFT_12924</name>
</gene>
<evidence type="ECO:0000256" key="1">
    <source>
        <dbReference type="ARBA" id="ARBA00003142"/>
    </source>
</evidence>
<evidence type="ECO:0000256" key="6">
    <source>
        <dbReference type="ARBA" id="ARBA00022692"/>
    </source>
</evidence>
<evidence type="ECO:0000256" key="12">
    <source>
        <dbReference type="RuleBase" id="RU367136"/>
    </source>
</evidence>
<evidence type="ECO:0000313" key="17">
    <source>
        <dbReference type="Proteomes" id="UP001302676"/>
    </source>
</evidence>
<keyword evidence="17" id="KW-1185">Reference proteome</keyword>
<sequence length="513" mass="56044">MAGDDDKKKQRAPARPKTIVFLHPDLGIGGAERLVVDAAVGLQKRGYRVVIFTSHCDPAHCFEEARDGTLDVHVHGNTLVPPTILGRFAILCAILRQLHLLLHVGLFTSKLATIGPDAFFVDQLSAGLPALKVLLSISSFFSPREGGFIPPIFFYCHFPDLLLARGRAQLWKRLYRAPFDALERWSMGFADAIAVNSAFTRGVVEATWPGLANSKTLHVVYPCVDVSSPTQKKNNTKNKEQNQDKQTNPDETTSPEPSLEIEPLPWAQDGIILSINRFERKKDIALALHAFARLPPSQRKTAKLILAGGYDPRVTENVAYHTELQHLATSLNLHHATAKTLVSAVTLPQNQDTIDVLFLLSVPDLLKEILLRSARLLLYTPRNEHFGIVPLEAMLRGLPVLAANSGGPRETVVDGVTGWLRDPDDVDGWSEVLGKVLNDIPQKELEKMGKAGVERVKDGFGEEKMAETLDGILDQMHAGPLVSNVSVLLAGVVVAVGVLIPVLVVGRIGGHFG</sequence>
<dbReference type="GeneID" id="87814128"/>
<feature type="domain" description="Glycosyl transferase family 1" evidence="14">
    <location>
        <begin position="268"/>
        <end position="452"/>
    </location>
</feature>
<evidence type="ECO:0000256" key="4">
    <source>
        <dbReference type="ARBA" id="ARBA00022676"/>
    </source>
</evidence>
<comment type="pathway">
    <text evidence="3 12">Protein modification; protein glycosylation.</text>
</comment>
<evidence type="ECO:0000259" key="14">
    <source>
        <dbReference type="Pfam" id="PF00534"/>
    </source>
</evidence>
<evidence type="ECO:0000256" key="3">
    <source>
        <dbReference type="ARBA" id="ARBA00004922"/>
    </source>
</evidence>
<proteinExistence type="inferred from homology"/>
<comment type="function">
    <text evidence="1 12">Mannosylates Man(2)GlcNAc(2)-dolichol diphosphate and Man(1)GlcNAc(2)-dolichol diphosphate to form Man(3)GlcNAc(2)-dolichol diphosphate.</text>
</comment>
<evidence type="ECO:0000259" key="15">
    <source>
        <dbReference type="Pfam" id="PF13439"/>
    </source>
</evidence>
<evidence type="ECO:0000256" key="9">
    <source>
        <dbReference type="ARBA" id="ARBA00023136"/>
    </source>
</evidence>
<dbReference type="GO" id="GO:0005789">
    <property type="term" value="C:endoplasmic reticulum membrane"/>
    <property type="evidence" value="ECO:0007669"/>
    <property type="project" value="UniProtKB-SubCell"/>
</dbReference>
<evidence type="ECO:0000256" key="10">
    <source>
        <dbReference type="ARBA" id="ARBA00045103"/>
    </source>
</evidence>
<comment type="caution">
    <text evidence="16">The sequence shown here is derived from an EMBL/GenBank/DDBJ whole genome shotgun (WGS) entry which is preliminary data.</text>
</comment>
<dbReference type="PANTHER" id="PTHR45918">
    <property type="entry name" value="ALPHA-1,3/1,6-MANNOSYLTRANSFERASE ALG2"/>
    <property type="match status" value="1"/>
</dbReference>
<evidence type="ECO:0000256" key="8">
    <source>
        <dbReference type="ARBA" id="ARBA00022989"/>
    </source>
</evidence>
<comment type="catalytic activity">
    <reaction evidence="11 12">
        <text>an alpha-D-Man-(1-&gt;3)-beta-D-Man-(1-&gt;4)-beta-D-GlcNAc-(1-&gt;4)-alpha-D-GlcNAc-diphospho-di-trans,poly-cis-dolichol + GDP-alpha-D-mannose = an alpha-D-Man-(1-&gt;3)-[alpha-D-Man-(1-&gt;6)]-beta-D-Man-(1-&gt;4)-beta-D-GlcNAc-(1-&gt;4)-alpha-D-GlcNAc-diphospho-di-trans,poly-cis-dolichol + GDP + H(+)</text>
        <dbReference type="Rhea" id="RHEA:29519"/>
        <dbReference type="Rhea" id="RHEA-COMP:19513"/>
        <dbReference type="Rhea" id="RHEA-COMP:19515"/>
        <dbReference type="ChEBI" id="CHEBI:15378"/>
        <dbReference type="ChEBI" id="CHEBI:57527"/>
        <dbReference type="ChEBI" id="CHEBI:58189"/>
        <dbReference type="ChEBI" id="CHEBI:132510"/>
        <dbReference type="ChEBI" id="CHEBI:132511"/>
        <dbReference type="EC" id="2.4.1.257"/>
    </reaction>
    <physiologicalReaction direction="left-to-right" evidence="11 12">
        <dbReference type="Rhea" id="RHEA:29520"/>
    </physiologicalReaction>
</comment>
<feature type="transmembrane region" description="Helical" evidence="12">
    <location>
        <begin position="485"/>
        <end position="506"/>
    </location>
</feature>